<evidence type="ECO:0000256" key="3">
    <source>
        <dbReference type="ARBA" id="ARBA00009587"/>
    </source>
</evidence>
<protein>
    <recommendedName>
        <fullName evidence="4">diacylglycerol O-acyltransferase</fullName>
        <ecNumber evidence="4">2.3.1.20</ecNumber>
    </recommendedName>
</protein>
<dbReference type="Pfam" id="PF03007">
    <property type="entry name" value="WS_DGAT_cat"/>
    <property type="match status" value="1"/>
</dbReference>
<dbReference type="EMBL" id="JAUCBP010000002">
    <property type="protein sequence ID" value="MDM7859659.1"/>
    <property type="molecule type" value="Genomic_DNA"/>
</dbReference>
<sequence length="487" mass="53185">MEALSGLDATFLYLESDTVPMHIGGVAILSGTLSFEDFKQFLLERVHTVPRLRQKLVSVIENVDRPYWVDDPDFDINNHISTQHLPSPGGWAELRLLAGDVFSGQIERSKPLWEFVFVSGVDNIAQVPKGSVALISKIHHAGFDGKSGADLMSMLFDLSPKPSPVPAASDTGRYDVPGALGLIGRSAVELVKRPAKLPGLIWDAGKAALKASYLTRIEGLRAPTLPFSAPKSILNQPVDRQRQWDSAVLELHRVKALRKGVKGSSLNDAVLAICAGALRRYLQEKGELPDEPLVAMVPVSTRTDDEKNAMGNQVSAMYVQLATDIDDPIARFKQIVANTQAEKQYQNALDARSLMGFAELIPFGLAGVASRFYAKYALAKRHKPFFNLVITNVPGPPVPVYLSGHQLLVNMGTAPVYDGMGLIVPVFSYANTISISPTSTANIMPDINLFARYLRESALELEQAVEQKVSAYAALNALISDKEQHFE</sequence>
<keyword evidence="8" id="KW-0443">Lipid metabolism</keyword>
<evidence type="ECO:0000259" key="12">
    <source>
        <dbReference type="Pfam" id="PF06974"/>
    </source>
</evidence>
<dbReference type="EC" id="2.3.1.20" evidence="4"/>
<dbReference type="InterPro" id="IPR045034">
    <property type="entry name" value="O-acyltransferase_WSD1-like"/>
</dbReference>
<dbReference type="InterPro" id="IPR014292">
    <property type="entry name" value="Acyl_transf_WS/DGAT"/>
</dbReference>
<dbReference type="PANTHER" id="PTHR31650:SF1">
    <property type="entry name" value="WAX ESTER SYNTHASE_DIACYLGLYCEROL ACYLTRANSFERASE 4-RELATED"/>
    <property type="match status" value="1"/>
</dbReference>
<dbReference type="NCBIfam" id="TIGR02946">
    <property type="entry name" value="acyl_WS_DGAT"/>
    <property type="match status" value="1"/>
</dbReference>
<keyword evidence="6 13" id="KW-0808">Transferase</keyword>
<keyword evidence="7" id="KW-0319">Glycerol metabolism</keyword>
<feature type="domain" description="O-acyltransferase WSD1 C-terminal" evidence="12">
    <location>
        <begin position="310"/>
        <end position="460"/>
    </location>
</feature>
<feature type="domain" description="O-acyltransferase WSD1-like N-terminal" evidence="11">
    <location>
        <begin position="4"/>
        <end position="270"/>
    </location>
</feature>
<evidence type="ECO:0000256" key="9">
    <source>
        <dbReference type="ARBA" id="ARBA00023315"/>
    </source>
</evidence>
<comment type="catalytic activity">
    <reaction evidence="10">
        <text>an acyl-CoA + a 1,2-diacyl-sn-glycerol = a triacyl-sn-glycerol + CoA</text>
        <dbReference type="Rhea" id="RHEA:10868"/>
        <dbReference type="ChEBI" id="CHEBI:17815"/>
        <dbReference type="ChEBI" id="CHEBI:57287"/>
        <dbReference type="ChEBI" id="CHEBI:58342"/>
        <dbReference type="ChEBI" id="CHEBI:64615"/>
        <dbReference type="EC" id="2.3.1.20"/>
    </reaction>
</comment>
<evidence type="ECO:0000259" key="11">
    <source>
        <dbReference type="Pfam" id="PF03007"/>
    </source>
</evidence>
<dbReference type="PANTHER" id="PTHR31650">
    <property type="entry name" value="O-ACYLTRANSFERASE (WSD1-LIKE) FAMILY PROTEIN"/>
    <property type="match status" value="1"/>
</dbReference>
<keyword evidence="5" id="KW-0444">Lipid biosynthesis</keyword>
<evidence type="ECO:0000256" key="7">
    <source>
        <dbReference type="ARBA" id="ARBA00022798"/>
    </source>
</evidence>
<organism evidence="13 14">
    <name type="scientific">Alteromonas arenosi</name>
    <dbReference type="NCBI Taxonomy" id="3055817"/>
    <lineage>
        <taxon>Bacteria</taxon>
        <taxon>Pseudomonadati</taxon>
        <taxon>Pseudomonadota</taxon>
        <taxon>Gammaproteobacteria</taxon>
        <taxon>Alteromonadales</taxon>
        <taxon>Alteromonadaceae</taxon>
        <taxon>Alteromonas/Salinimonas group</taxon>
        <taxon>Alteromonas</taxon>
    </lineage>
</organism>
<evidence type="ECO:0000256" key="5">
    <source>
        <dbReference type="ARBA" id="ARBA00022516"/>
    </source>
</evidence>
<dbReference type="Proteomes" id="UP001234343">
    <property type="component" value="Unassembled WGS sequence"/>
</dbReference>
<keyword evidence="14" id="KW-1185">Reference proteome</keyword>
<keyword evidence="9 13" id="KW-0012">Acyltransferase</keyword>
<reference evidence="13 14" key="1">
    <citation type="submission" date="2023-06" db="EMBL/GenBank/DDBJ databases">
        <title>Alteromonas sp. ASW11-36 isolated from intertidal sand.</title>
        <authorList>
            <person name="Li Y."/>
        </authorList>
    </citation>
    <scope>NUCLEOTIDE SEQUENCE [LARGE SCALE GENOMIC DNA]</scope>
    <source>
        <strain evidence="13 14">ASW11-36</strain>
    </source>
</reference>
<evidence type="ECO:0000256" key="8">
    <source>
        <dbReference type="ARBA" id="ARBA00023098"/>
    </source>
</evidence>
<evidence type="ECO:0000313" key="14">
    <source>
        <dbReference type="Proteomes" id="UP001234343"/>
    </source>
</evidence>
<gene>
    <name evidence="13" type="ORF">QTP81_03430</name>
</gene>
<evidence type="ECO:0000256" key="4">
    <source>
        <dbReference type="ARBA" id="ARBA00013244"/>
    </source>
</evidence>
<dbReference type="RefSeq" id="WP_289363741.1">
    <property type="nucleotide sequence ID" value="NZ_JAUCBP010000002.1"/>
</dbReference>
<comment type="pathway">
    <text evidence="2">Lipid metabolism.</text>
</comment>
<evidence type="ECO:0000313" key="13">
    <source>
        <dbReference type="EMBL" id="MDM7859659.1"/>
    </source>
</evidence>
<evidence type="ECO:0000256" key="10">
    <source>
        <dbReference type="ARBA" id="ARBA00048109"/>
    </source>
</evidence>
<dbReference type="SUPFAM" id="SSF52777">
    <property type="entry name" value="CoA-dependent acyltransferases"/>
    <property type="match status" value="1"/>
</dbReference>
<comment type="pathway">
    <text evidence="1">Glycerolipid metabolism; triacylglycerol biosynthesis.</text>
</comment>
<dbReference type="InterPro" id="IPR004255">
    <property type="entry name" value="O-acyltransferase_WSD1_N"/>
</dbReference>
<dbReference type="GO" id="GO:0016746">
    <property type="term" value="F:acyltransferase activity"/>
    <property type="evidence" value="ECO:0007669"/>
    <property type="project" value="UniProtKB-KW"/>
</dbReference>
<dbReference type="Pfam" id="PF06974">
    <property type="entry name" value="WS_DGAT_C"/>
    <property type="match status" value="1"/>
</dbReference>
<dbReference type="InterPro" id="IPR009721">
    <property type="entry name" value="O-acyltransferase_WSD1_C"/>
</dbReference>
<evidence type="ECO:0000256" key="2">
    <source>
        <dbReference type="ARBA" id="ARBA00005189"/>
    </source>
</evidence>
<accession>A0ABT7STY8</accession>
<comment type="similarity">
    <text evidence="3">Belongs to the long-chain O-acyltransferase family.</text>
</comment>
<proteinExistence type="inferred from homology"/>
<name>A0ABT7STY8_9ALTE</name>
<evidence type="ECO:0000256" key="6">
    <source>
        <dbReference type="ARBA" id="ARBA00022679"/>
    </source>
</evidence>
<evidence type="ECO:0000256" key="1">
    <source>
        <dbReference type="ARBA" id="ARBA00004771"/>
    </source>
</evidence>
<comment type="caution">
    <text evidence="13">The sequence shown here is derived from an EMBL/GenBank/DDBJ whole genome shotgun (WGS) entry which is preliminary data.</text>
</comment>